<dbReference type="Proteomes" id="UP000003959">
    <property type="component" value="Unassembled WGS sequence"/>
</dbReference>
<dbReference type="EMBL" id="GL890840">
    <property type="protein sequence ID" value="EGJ33855.1"/>
    <property type="molecule type" value="Genomic_DNA"/>
</dbReference>
<name>F4XME6_9CYAN</name>
<gene>
    <name evidence="2" type="ORF">LYNGBM3L_22080</name>
</gene>
<feature type="transmembrane region" description="Helical" evidence="1">
    <location>
        <begin position="30"/>
        <end position="52"/>
    </location>
</feature>
<keyword evidence="1" id="KW-1133">Transmembrane helix</keyword>
<protein>
    <submittedName>
        <fullName evidence="2">Uncharacterized protein</fullName>
    </submittedName>
</protein>
<dbReference type="eggNOG" id="COG3639">
    <property type="taxonomic scope" value="Bacteria"/>
</dbReference>
<evidence type="ECO:0000313" key="3">
    <source>
        <dbReference type="Proteomes" id="UP000003959"/>
    </source>
</evidence>
<dbReference type="AlphaFoldDB" id="F4XME6"/>
<dbReference type="HOGENOM" id="CLU_2880962_0_0_3"/>
<keyword evidence="1" id="KW-0812">Transmembrane</keyword>
<evidence type="ECO:0000256" key="1">
    <source>
        <dbReference type="SAM" id="Phobius"/>
    </source>
</evidence>
<proteinExistence type="predicted"/>
<evidence type="ECO:0000313" key="2">
    <source>
        <dbReference type="EMBL" id="EGJ33855.1"/>
    </source>
</evidence>
<dbReference type="RefSeq" id="WP_008180773.1">
    <property type="nucleotide sequence ID" value="NZ_GL890840.1"/>
</dbReference>
<keyword evidence="3" id="KW-1185">Reference proteome</keyword>
<keyword evidence="1" id="KW-0472">Membrane</keyword>
<accession>F4XME6</accession>
<sequence>MRETVIVGLVGAGGLGVLLTEQLSSFDYPSVGMTLVCFVFLTFFVDGVSAAARESITPHKSLK</sequence>
<organism evidence="2 3">
    <name type="scientific">Moorena producens 3L</name>
    <dbReference type="NCBI Taxonomy" id="489825"/>
    <lineage>
        <taxon>Bacteria</taxon>
        <taxon>Bacillati</taxon>
        <taxon>Cyanobacteriota</taxon>
        <taxon>Cyanophyceae</taxon>
        <taxon>Coleofasciculales</taxon>
        <taxon>Coleofasciculaceae</taxon>
        <taxon>Moorena</taxon>
    </lineage>
</organism>
<reference evidence="3" key="1">
    <citation type="journal article" date="2011" name="Proc. Natl. Acad. Sci. U.S.A.">
        <title>Genomic insights into the physiology and ecology of the marine filamentous cyanobacterium Lyngbya majuscula.</title>
        <authorList>
            <person name="Jones A.C."/>
            <person name="Monroe E.A."/>
            <person name="Podell S."/>
            <person name="Hess W.R."/>
            <person name="Klages S."/>
            <person name="Esquenazi E."/>
            <person name="Niessen S."/>
            <person name="Hoover H."/>
            <person name="Rothmann M."/>
            <person name="Lasken R.S."/>
            <person name="Yates J.R.III."/>
            <person name="Reinhardt R."/>
            <person name="Kube M."/>
            <person name="Burkart M.D."/>
            <person name="Allen E.E."/>
            <person name="Dorrestein P.C."/>
            <person name="Gerwick W.H."/>
            <person name="Gerwick L."/>
        </authorList>
    </citation>
    <scope>NUCLEOTIDE SEQUENCE [LARGE SCALE GENOMIC DNA]</scope>
    <source>
        <strain evidence="3">3L</strain>
    </source>
</reference>